<accession>A0AC60PCA2</accession>
<gene>
    <name evidence="1" type="ORF">HPB47_005837</name>
</gene>
<reference evidence="1 2" key="1">
    <citation type="journal article" date="2020" name="Cell">
        <title>Large-Scale Comparative Analyses of Tick Genomes Elucidate Their Genetic Diversity and Vector Capacities.</title>
        <authorList>
            <consortium name="Tick Genome and Microbiome Consortium (TIGMIC)"/>
            <person name="Jia N."/>
            <person name="Wang J."/>
            <person name="Shi W."/>
            <person name="Du L."/>
            <person name="Sun Y."/>
            <person name="Zhan W."/>
            <person name="Jiang J.F."/>
            <person name="Wang Q."/>
            <person name="Zhang B."/>
            <person name="Ji P."/>
            <person name="Bell-Sakyi L."/>
            <person name="Cui X.M."/>
            <person name="Yuan T.T."/>
            <person name="Jiang B.G."/>
            <person name="Yang W.F."/>
            <person name="Lam T.T."/>
            <person name="Chang Q.C."/>
            <person name="Ding S.J."/>
            <person name="Wang X.J."/>
            <person name="Zhu J.G."/>
            <person name="Ruan X.D."/>
            <person name="Zhao L."/>
            <person name="Wei J.T."/>
            <person name="Ye R.Z."/>
            <person name="Que T.C."/>
            <person name="Du C.H."/>
            <person name="Zhou Y.H."/>
            <person name="Cheng J.X."/>
            <person name="Dai P.F."/>
            <person name="Guo W.B."/>
            <person name="Han X.H."/>
            <person name="Huang E.J."/>
            <person name="Li L.F."/>
            <person name="Wei W."/>
            <person name="Gao Y.C."/>
            <person name="Liu J.Z."/>
            <person name="Shao H.Z."/>
            <person name="Wang X."/>
            <person name="Wang C.C."/>
            <person name="Yang T.C."/>
            <person name="Huo Q.B."/>
            <person name="Li W."/>
            <person name="Chen H.Y."/>
            <person name="Chen S.E."/>
            <person name="Zhou L.G."/>
            <person name="Ni X.B."/>
            <person name="Tian J.H."/>
            <person name="Sheng Y."/>
            <person name="Liu T."/>
            <person name="Pan Y.S."/>
            <person name="Xia L.Y."/>
            <person name="Li J."/>
            <person name="Zhao F."/>
            <person name="Cao W.C."/>
        </authorList>
    </citation>
    <scope>NUCLEOTIDE SEQUENCE [LARGE SCALE GENOMIC DNA]</scope>
    <source>
        <strain evidence="1">Iper-2018</strain>
    </source>
</reference>
<evidence type="ECO:0000313" key="1">
    <source>
        <dbReference type="EMBL" id="KAG0417148.1"/>
    </source>
</evidence>
<organism evidence="1 2">
    <name type="scientific">Ixodes persulcatus</name>
    <name type="common">Taiga tick</name>
    <dbReference type="NCBI Taxonomy" id="34615"/>
    <lineage>
        <taxon>Eukaryota</taxon>
        <taxon>Metazoa</taxon>
        <taxon>Ecdysozoa</taxon>
        <taxon>Arthropoda</taxon>
        <taxon>Chelicerata</taxon>
        <taxon>Arachnida</taxon>
        <taxon>Acari</taxon>
        <taxon>Parasitiformes</taxon>
        <taxon>Ixodida</taxon>
        <taxon>Ixodoidea</taxon>
        <taxon>Ixodidae</taxon>
        <taxon>Ixodinae</taxon>
        <taxon>Ixodes</taxon>
    </lineage>
</organism>
<keyword evidence="2" id="KW-1185">Reference proteome</keyword>
<sequence length="92" mass="9837">MDTSPGVSLFAIKAPGICPALRSLASSPALGENKTAGSSTDDDSTARWHALAQWLLEPLDGYGTDSQIFGAVAVRMECQLKDRYHLEEKTGL</sequence>
<proteinExistence type="predicted"/>
<protein>
    <submittedName>
        <fullName evidence="1">Uncharacterized protein</fullName>
    </submittedName>
</protein>
<dbReference type="EMBL" id="JABSTQ010010877">
    <property type="protein sequence ID" value="KAG0417148.1"/>
    <property type="molecule type" value="Genomic_DNA"/>
</dbReference>
<dbReference type="Proteomes" id="UP000805193">
    <property type="component" value="Unassembled WGS sequence"/>
</dbReference>
<name>A0AC60PCA2_IXOPE</name>
<evidence type="ECO:0000313" key="2">
    <source>
        <dbReference type="Proteomes" id="UP000805193"/>
    </source>
</evidence>
<comment type="caution">
    <text evidence="1">The sequence shown here is derived from an EMBL/GenBank/DDBJ whole genome shotgun (WGS) entry which is preliminary data.</text>
</comment>